<organism evidence="3 4">
    <name type="scientific">Okeanomitos corallinicola TIOX110</name>
    <dbReference type="NCBI Taxonomy" id="3133117"/>
    <lineage>
        <taxon>Bacteria</taxon>
        <taxon>Bacillati</taxon>
        <taxon>Cyanobacteriota</taxon>
        <taxon>Cyanophyceae</taxon>
        <taxon>Nostocales</taxon>
        <taxon>Aphanizomenonaceae</taxon>
        <taxon>Okeanomitos</taxon>
    </lineage>
</organism>
<dbReference type="InterPro" id="IPR050400">
    <property type="entry name" value="Bact_Cytoskel_RodZ"/>
</dbReference>
<dbReference type="Pfam" id="PF13413">
    <property type="entry name" value="HTH_25"/>
    <property type="match status" value="1"/>
</dbReference>
<protein>
    <submittedName>
        <fullName evidence="3">RodZ domain-containing protein</fullName>
    </submittedName>
</protein>
<dbReference type="PANTHER" id="PTHR34475">
    <property type="match status" value="1"/>
</dbReference>
<gene>
    <name evidence="3" type="ORF">WJM97_05630</name>
</gene>
<feature type="transmembrane region" description="Helical" evidence="1">
    <location>
        <begin position="101"/>
        <end position="125"/>
    </location>
</feature>
<keyword evidence="1" id="KW-0472">Membrane</keyword>
<dbReference type="PANTHER" id="PTHR34475:SF1">
    <property type="entry name" value="CYTOSKELETON PROTEIN RODZ"/>
    <property type="match status" value="1"/>
</dbReference>
<proteinExistence type="predicted"/>
<dbReference type="InterPro" id="IPR025194">
    <property type="entry name" value="RodZ-like_C"/>
</dbReference>
<dbReference type="Pfam" id="PF13464">
    <property type="entry name" value="RodZ_C"/>
    <property type="match status" value="1"/>
</dbReference>
<dbReference type="Proteomes" id="UP001483337">
    <property type="component" value="Chromosome"/>
</dbReference>
<evidence type="ECO:0000313" key="4">
    <source>
        <dbReference type="Proteomes" id="UP001483337"/>
    </source>
</evidence>
<evidence type="ECO:0000256" key="1">
    <source>
        <dbReference type="SAM" id="Phobius"/>
    </source>
</evidence>
<feature type="domain" description="Cytoskeleton protein RodZ-like C-terminal" evidence="2">
    <location>
        <begin position="164"/>
        <end position="232"/>
    </location>
</feature>
<keyword evidence="4" id="KW-1185">Reference proteome</keyword>
<dbReference type="EMBL" id="CP150886">
    <property type="protein sequence ID" value="WZB89160.1"/>
    <property type="molecule type" value="Genomic_DNA"/>
</dbReference>
<sequence length="235" mass="26546">MTFLNESQQERLKEITANLRRIRQENSISLEQISMQTHIRLDCLRALEEWRFEDLPEPVFVQGFIRHYADKLGLDGNAIANSFEVKILDLPNQNLNQKSNLYVPLFVPYILLLIAASTGLFYLLITSELTSKSLEKQEKIVLPTPEKIVPSPLSQPITDVTVKVELQGDSWLQIKADGKVKFQGNLSKGKRQTWKAKNSLTLRSGNAGAVLVSVNQEQLKPLGNLGEVKEITYSN</sequence>
<keyword evidence="1" id="KW-1133">Transmembrane helix</keyword>
<dbReference type="Gene3D" id="1.10.260.40">
    <property type="entry name" value="lambda repressor-like DNA-binding domains"/>
    <property type="match status" value="1"/>
</dbReference>
<accession>A0ABZ2UXY0</accession>
<dbReference type="RefSeq" id="WP_353932064.1">
    <property type="nucleotide sequence ID" value="NZ_CP150886.1"/>
</dbReference>
<dbReference type="InterPro" id="IPR010982">
    <property type="entry name" value="Lambda_DNA-bd_dom_sf"/>
</dbReference>
<evidence type="ECO:0000259" key="2">
    <source>
        <dbReference type="Pfam" id="PF13464"/>
    </source>
</evidence>
<name>A0ABZ2UXY0_9CYAN</name>
<evidence type="ECO:0000313" key="3">
    <source>
        <dbReference type="EMBL" id="WZB89160.1"/>
    </source>
</evidence>
<reference evidence="3 4" key="1">
    <citation type="submission" date="2024-04" db="EMBL/GenBank/DDBJ databases">
        <title>Okeanomitos corallinicola gen. &amp; sp. nov. (Nostocales, Cyanobacteria), a new toxic marine heterocyst-forming cyanobacterium from a coral reef.</title>
        <authorList>
            <person name="Li H."/>
            <person name="Li R."/>
            <person name="Kang J."/>
            <person name="Hii K.S."/>
            <person name="Mohamed H.F."/>
            <person name="Xu X."/>
            <person name="Luo Z."/>
        </authorList>
    </citation>
    <scope>NUCLEOTIDE SEQUENCE [LARGE SCALE GENOMIC DNA]</scope>
    <source>
        <strain evidence="3 4">TIOX110</strain>
    </source>
</reference>
<keyword evidence="1" id="KW-0812">Transmembrane</keyword>